<accession>A0ABT5BYS0</accession>
<evidence type="ECO:0000313" key="2">
    <source>
        <dbReference type="Proteomes" id="UP001217485"/>
    </source>
</evidence>
<dbReference type="RefSeq" id="WP_272095616.1">
    <property type="nucleotide sequence ID" value="NZ_JAQNDK010000001.1"/>
</dbReference>
<comment type="caution">
    <text evidence="1">The sequence shown here is derived from an EMBL/GenBank/DDBJ whole genome shotgun (WGS) entry which is preliminary data.</text>
</comment>
<organism evidence="1 2">
    <name type="scientific">Sorangium atrum</name>
    <dbReference type="NCBI Taxonomy" id="2995308"/>
    <lineage>
        <taxon>Bacteria</taxon>
        <taxon>Pseudomonadati</taxon>
        <taxon>Myxococcota</taxon>
        <taxon>Polyangia</taxon>
        <taxon>Polyangiales</taxon>
        <taxon>Polyangiaceae</taxon>
        <taxon>Sorangium</taxon>
    </lineage>
</organism>
<gene>
    <name evidence="1" type="ORF">POL72_13605</name>
</gene>
<sequence>MRSAPARICGDEVADATFPTCLSSDIRRYDATGALLDTLPTGFTGTTPRGNHMGGLTFGEVRRLFTVGFDAMNYAAPGTILRFDRATGDPLPAEGQSGAVFVAEDTRMKRPVEITAWP</sequence>
<dbReference type="EMBL" id="JAQNDK010000001">
    <property type="protein sequence ID" value="MDC0678775.1"/>
    <property type="molecule type" value="Genomic_DNA"/>
</dbReference>
<evidence type="ECO:0000313" key="1">
    <source>
        <dbReference type="EMBL" id="MDC0678775.1"/>
    </source>
</evidence>
<name>A0ABT5BYS0_9BACT</name>
<reference evidence="1 2" key="1">
    <citation type="submission" date="2023-01" db="EMBL/GenBank/DDBJ databases">
        <title>Minimal conservation of predation-associated metabolite biosynthetic gene clusters underscores biosynthetic potential of Myxococcota including descriptions for ten novel species: Archangium lansinium sp. nov., Myxococcus landrumus sp. nov., Nannocystis bai.</title>
        <authorList>
            <person name="Ahearne A."/>
            <person name="Stevens C."/>
            <person name="Dowd S."/>
        </authorList>
    </citation>
    <scope>NUCLEOTIDE SEQUENCE [LARGE SCALE GENOMIC DNA]</scope>
    <source>
        <strain evidence="1 2">WIWO2</strain>
    </source>
</reference>
<proteinExistence type="predicted"/>
<dbReference type="Proteomes" id="UP001217485">
    <property type="component" value="Unassembled WGS sequence"/>
</dbReference>
<keyword evidence="2" id="KW-1185">Reference proteome</keyword>
<protein>
    <submittedName>
        <fullName evidence="1">Uncharacterized protein</fullName>
    </submittedName>
</protein>